<accession>A0A1F8F128</accession>
<dbReference type="Pfam" id="PF03009">
    <property type="entry name" value="GDPD"/>
    <property type="match status" value="1"/>
</dbReference>
<dbReference type="AlphaFoldDB" id="A0A1F8F128"/>
<organism evidence="2 3">
    <name type="scientific">Candidatus Yanofskybacteria bacterium RIFCSPHIGHO2_02_FULL_38_22b</name>
    <dbReference type="NCBI Taxonomy" id="1802673"/>
    <lineage>
        <taxon>Bacteria</taxon>
        <taxon>Candidatus Yanofskyibacteriota</taxon>
    </lineage>
</organism>
<dbReference type="InterPro" id="IPR017946">
    <property type="entry name" value="PLC-like_Pdiesterase_TIM-brl"/>
</dbReference>
<dbReference type="GO" id="GO:0006629">
    <property type="term" value="P:lipid metabolic process"/>
    <property type="evidence" value="ECO:0007669"/>
    <property type="project" value="InterPro"/>
</dbReference>
<feature type="domain" description="GP-PDE" evidence="1">
    <location>
        <begin position="1"/>
        <end position="249"/>
    </location>
</feature>
<dbReference type="PANTHER" id="PTHR46211">
    <property type="entry name" value="GLYCEROPHOSPHORYL DIESTER PHOSPHODIESTERASE"/>
    <property type="match status" value="1"/>
</dbReference>
<evidence type="ECO:0000313" key="3">
    <source>
        <dbReference type="Proteomes" id="UP000176834"/>
    </source>
</evidence>
<evidence type="ECO:0000259" key="1">
    <source>
        <dbReference type="PROSITE" id="PS51704"/>
    </source>
</evidence>
<dbReference type="Gene3D" id="3.20.20.190">
    <property type="entry name" value="Phosphatidylinositol (PI) phosphodiesterase"/>
    <property type="match status" value="1"/>
</dbReference>
<comment type="caution">
    <text evidence="2">The sequence shown here is derived from an EMBL/GenBank/DDBJ whole genome shotgun (WGS) entry which is preliminary data.</text>
</comment>
<gene>
    <name evidence="2" type="ORF">A3B86_02985</name>
</gene>
<dbReference type="PROSITE" id="PS51704">
    <property type="entry name" value="GP_PDE"/>
    <property type="match status" value="1"/>
</dbReference>
<sequence length="252" mass="28919">MEIWSHRSRVNLIDFGNSLAGLRMLRQMRVDGVEADVSFSKDKEIIIYHPGSIKPDLVTRTWQEIIATKLPIINLTDLLEFMISKPGMKCCLDIKQNSKELVKKVMELVTFYDLEDQIYLTAFQKRISFLQIESDKMLLEYAKEINPDIQTHIIATWPVNLPQLVKIYRPNMISIGWLKEPFIIKVISRSLFELVTLTTDLRTQIVEVSETGVKVLGGVVNSPDDMNYFSELGVGGIMTDSPYEAMQLFKKN</sequence>
<name>A0A1F8F128_9BACT</name>
<dbReference type="GO" id="GO:0008081">
    <property type="term" value="F:phosphoric diester hydrolase activity"/>
    <property type="evidence" value="ECO:0007669"/>
    <property type="project" value="InterPro"/>
</dbReference>
<reference evidence="2 3" key="1">
    <citation type="journal article" date="2016" name="Nat. Commun.">
        <title>Thousands of microbial genomes shed light on interconnected biogeochemical processes in an aquifer system.</title>
        <authorList>
            <person name="Anantharaman K."/>
            <person name="Brown C.T."/>
            <person name="Hug L.A."/>
            <person name="Sharon I."/>
            <person name="Castelle C.J."/>
            <person name="Probst A.J."/>
            <person name="Thomas B.C."/>
            <person name="Singh A."/>
            <person name="Wilkins M.J."/>
            <person name="Karaoz U."/>
            <person name="Brodie E.L."/>
            <person name="Williams K.H."/>
            <person name="Hubbard S.S."/>
            <person name="Banfield J.F."/>
        </authorList>
    </citation>
    <scope>NUCLEOTIDE SEQUENCE [LARGE SCALE GENOMIC DNA]</scope>
</reference>
<protein>
    <recommendedName>
        <fullName evidence="1">GP-PDE domain-containing protein</fullName>
    </recommendedName>
</protein>
<dbReference type="PANTHER" id="PTHR46211:SF14">
    <property type="entry name" value="GLYCEROPHOSPHODIESTER PHOSPHODIESTERASE"/>
    <property type="match status" value="1"/>
</dbReference>
<dbReference type="SUPFAM" id="SSF51695">
    <property type="entry name" value="PLC-like phosphodiesterases"/>
    <property type="match status" value="1"/>
</dbReference>
<dbReference type="Proteomes" id="UP000176834">
    <property type="component" value="Unassembled WGS sequence"/>
</dbReference>
<dbReference type="CDD" id="cd08556">
    <property type="entry name" value="GDPD"/>
    <property type="match status" value="1"/>
</dbReference>
<proteinExistence type="predicted"/>
<dbReference type="EMBL" id="MGJN01000014">
    <property type="protein sequence ID" value="OGN06837.1"/>
    <property type="molecule type" value="Genomic_DNA"/>
</dbReference>
<evidence type="ECO:0000313" key="2">
    <source>
        <dbReference type="EMBL" id="OGN06837.1"/>
    </source>
</evidence>
<dbReference type="InterPro" id="IPR030395">
    <property type="entry name" value="GP_PDE_dom"/>
</dbReference>